<dbReference type="RefSeq" id="WP_282586921.1">
    <property type="nucleotide sequence ID" value="NZ_JAMOIM010000016.1"/>
</dbReference>
<dbReference type="AlphaFoldDB" id="A0AA41YXT8"/>
<dbReference type="InterPro" id="IPR010376">
    <property type="entry name" value="GBBH-like_N"/>
</dbReference>
<keyword evidence="2" id="KW-0408">Iron</keyword>
<dbReference type="PANTHER" id="PTHR35303">
    <property type="entry name" value="OS02G0197800 PROTEIN"/>
    <property type="match status" value="1"/>
</dbReference>
<proteinExistence type="predicted"/>
<evidence type="ECO:0000259" key="3">
    <source>
        <dbReference type="Pfam" id="PF06155"/>
    </source>
</evidence>
<dbReference type="GO" id="GO:0046872">
    <property type="term" value="F:metal ion binding"/>
    <property type="evidence" value="ECO:0007669"/>
    <property type="project" value="UniProtKB-KW"/>
</dbReference>
<dbReference type="Proteomes" id="UP001165667">
    <property type="component" value="Unassembled WGS sequence"/>
</dbReference>
<accession>A0AA41YXT8</accession>
<organism evidence="4 5">
    <name type="scientific">Lichenifustis flavocetrariae</name>
    <dbReference type="NCBI Taxonomy" id="2949735"/>
    <lineage>
        <taxon>Bacteria</taxon>
        <taxon>Pseudomonadati</taxon>
        <taxon>Pseudomonadota</taxon>
        <taxon>Alphaproteobacteria</taxon>
        <taxon>Hyphomicrobiales</taxon>
        <taxon>Lichenihabitantaceae</taxon>
        <taxon>Lichenifustis</taxon>
    </lineage>
</organism>
<evidence type="ECO:0000313" key="4">
    <source>
        <dbReference type="EMBL" id="MCW6510544.1"/>
    </source>
</evidence>
<dbReference type="Pfam" id="PF06155">
    <property type="entry name" value="GBBH-like_N"/>
    <property type="match status" value="1"/>
</dbReference>
<evidence type="ECO:0000256" key="2">
    <source>
        <dbReference type="ARBA" id="ARBA00023004"/>
    </source>
</evidence>
<evidence type="ECO:0000313" key="5">
    <source>
        <dbReference type="Proteomes" id="UP001165667"/>
    </source>
</evidence>
<dbReference type="EMBL" id="JAMOIM010000016">
    <property type="protein sequence ID" value="MCW6510544.1"/>
    <property type="molecule type" value="Genomic_DNA"/>
</dbReference>
<dbReference type="PANTHER" id="PTHR35303:SF5">
    <property type="entry name" value="OS02G0197800 PROTEIN"/>
    <property type="match status" value="1"/>
</dbReference>
<comment type="caution">
    <text evidence="4">The sequence shown here is derived from an EMBL/GenBank/DDBJ whole genome shotgun (WGS) entry which is preliminary data.</text>
</comment>
<gene>
    <name evidence="4" type="ORF">M8523_21225</name>
</gene>
<sequence length="121" mass="13439">MTQESTEVWPTELRVRDGGTRLAVTFDSGRSFDLPAEYLRVESPSAEVQGHSAAEKKTVAGKRQVRIAAATPVGHYAVKLTFDDGHDSGLFTWTYLFELGQEHDQRWQTYLAALAARGLGR</sequence>
<reference evidence="4" key="1">
    <citation type="submission" date="2022-05" db="EMBL/GenBank/DDBJ databases">
        <authorList>
            <person name="Pankratov T."/>
        </authorList>
    </citation>
    <scope>NUCLEOTIDE SEQUENCE</scope>
    <source>
        <strain evidence="4">BP6-180914</strain>
    </source>
</reference>
<name>A0AA41YXT8_9HYPH</name>
<dbReference type="Gene3D" id="3.30.2020.30">
    <property type="match status" value="1"/>
</dbReference>
<evidence type="ECO:0000256" key="1">
    <source>
        <dbReference type="ARBA" id="ARBA00022723"/>
    </source>
</evidence>
<dbReference type="InterPro" id="IPR038492">
    <property type="entry name" value="GBBH-like_N_sf"/>
</dbReference>
<keyword evidence="5" id="KW-1185">Reference proteome</keyword>
<feature type="domain" description="Gamma-butyrobetaine hydroxylase-like N-terminal" evidence="3">
    <location>
        <begin position="14"/>
        <end position="96"/>
    </location>
</feature>
<keyword evidence="1" id="KW-0479">Metal-binding</keyword>
<protein>
    <submittedName>
        <fullName evidence="4">DUF971 domain-containing protein</fullName>
    </submittedName>
</protein>